<dbReference type="NCBIfam" id="TIGR01826">
    <property type="entry name" value="CofD_related"/>
    <property type="match status" value="1"/>
</dbReference>
<evidence type="ECO:0000313" key="3">
    <source>
        <dbReference type="EMBL" id="OGG43075.1"/>
    </source>
</evidence>
<dbReference type="HAMAP" id="MF_00973">
    <property type="entry name" value="Gluconeogen_factor"/>
    <property type="match status" value="1"/>
</dbReference>
<evidence type="ECO:0000256" key="2">
    <source>
        <dbReference type="HAMAP-Rule" id="MF_00973"/>
    </source>
</evidence>
<evidence type="ECO:0000313" key="4">
    <source>
        <dbReference type="Proteomes" id="UP000178249"/>
    </source>
</evidence>
<organism evidence="3 4">
    <name type="scientific">Candidatus Kaiserbacteria bacterium RIFCSPHIGHO2_01_FULL_48_10</name>
    <dbReference type="NCBI Taxonomy" id="1798476"/>
    <lineage>
        <taxon>Bacteria</taxon>
        <taxon>Candidatus Kaiseribacteriota</taxon>
    </lineage>
</organism>
<dbReference type="PANTHER" id="PTHR30135">
    <property type="entry name" value="UNCHARACTERIZED PROTEIN YVCK-RELATED"/>
    <property type="match status" value="1"/>
</dbReference>
<name>A0A1F6C1J1_9BACT</name>
<dbReference type="InterPro" id="IPR010119">
    <property type="entry name" value="Gluconeogen_factor"/>
</dbReference>
<dbReference type="GO" id="GO:0005737">
    <property type="term" value="C:cytoplasm"/>
    <property type="evidence" value="ECO:0007669"/>
    <property type="project" value="UniProtKB-SubCell"/>
</dbReference>
<comment type="similarity">
    <text evidence="2">Belongs to the gluconeogenesis factor family.</text>
</comment>
<dbReference type="InterPro" id="IPR038136">
    <property type="entry name" value="CofD-like_dom_sf"/>
</dbReference>
<gene>
    <name evidence="3" type="ORF">A2841_01505</name>
</gene>
<proteinExistence type="inferred from homology"/>
<accession>A0A1F6C1J1</accession>
<sequence length="325" mass="34399">MENKKNIVTIGGGTGTFVVLSGLQRLPNVALTALVSVLDDGGSTGRLRDAYGFLPVGDARQALIALAKNGSASVIRKLFEYRFSKGDIAGHNFGNLFLTALTDILGSDAAAIEAASQILRVKGSVLPISTEPATLVATLESGETVIGEHVIDTRTAGRSPVVALKTTEPVSISSEAQQAILGADLIVLGPGDLYTSTLAEFAVSGVTDTFKNSKARIVYVVNLFTKAGQTDTFSAARHIAEILKYTGRKPDAVILHSGLFPQEVLDHYAVEHEFPVTDDLPHESWVVRGLFADVVLAQKVEGDNVPRSLVRHSSEKLAAAIATLL</sequence>
<dbReference type="Proteomes" id="UP000178249">
    <property type="component" value="Unassembled WGS sequence"/>
</dbReference>
<protein>
    <recommendedName>
        <fullName evidence="2">Putative gluconeogenesis factor</fullName>
    </recommendedName>
</protein>
<comment type="caution">
    <text evidence="3">The sequence shown here is derived from an EMBL/GenBank/DDBJ whole genome shotgun (WGS) entry which is preliminary data.</text>
</comment>
<dbReference type="InterPro" id="IPR002882">
    <property type="entry name" value="CofD"/>
</dbReference>
<dbReference type="GO" id="GO:0008360">
    <property type="term" value="P:regulation of cell shape"/>
    <property type="evidence" value="ECO:0007669"/>
    <property type="project" value="UniProtKB-UniRule"/>
</dbReference>
<dbReference type="PANTHER" id="PTHR30135:SF3">
    <property type="entry name" value="GLUCONEOGENESIS FACTOR-RELATED"/>
    <property type="match status" value="1"/>
</dbReference>
<dbReference type="Pfam" id="PF01933">
    <property type="entry name" value="CofD"/>
    <property type="match status" value="1"/>
</dbReference>
<comment type="subcellular location">
    <subcellularLocation>
        <location evidence="2">Cytoplasm</location>
    </subcellularLocation>
</comment>
<keyword evidence="1 2" id="KW-0963">Cytoplasm</keyword>
<dbReference type="EMBL" id="MFKP01000054">
    <property type="protein sequence ID" value="OGG43075.1"/>
    <property type="molecule type" value="Genomic_DNA"/>
</dbReference>
<evidence type="ECO:0000256" key="1">
    <source>
        <dbReference type="ARBA" id="ARBA00022490"/>
    </source>
</evidence>
<dbReference type="GO" id="GO:0043743">
    <property type="term" value="F:LPPG:FO 2-phospho-L-lactate transferase activity"/>
    <property type="evidence" value="ECO:0007669"/>
    <property type="project" value="InterPro"/>
</dbReference>
<dbReference type="SUPFAM" id="SSF142338">
    <property type="entry name" value="CofD-like"/>
    <property type="match status" value="1"/>
</dbReference>
<dbReference type="Gene3D" id="3.40.50.10680">
    <property type="entry name" value="CofD-like domains"/>
    <property type="match status" value="1"/>
</dbReference>
<reference evidence="3 4" key="1">
    <citation type="journal article" date="2016" name="Nat. Commun.">
        <title>Thousands of microbial genomes shed light on interconnected biogeochemical processes in an aquifer system.</title>
        <authorList>
            <person name="Anantharaman K."/>
            <person name="Brown C.T."/>
            <person name="Hug L.A."/>
            <person name="Sharon I."/>
            <person name="Castelle C.J."/>
            <person name="Probst A.J."/>
            <person name="Thomas B.C."/>
            <person name="Singh A."/>
            <person name="Wilkins M.J."/>
            <person name="Karaoz U."/>
            <person name="Brodie E.L."/>
            <person name="Williams K.H."/>
            <person name="Hubbard S.S."/>
            <person name="Banfield J.F."/>
        </authorList>
    </citation>
    <scope>NUCLEOTIDE SEQUENCE [LARGE SCALE GENOMIC DNA]</scope>
</reference>
<comment type="function">
    <text evidence="2">Required for morphogenesis under gluconeogenic growth conditions.</text>
</comment>
<dbReference type="AlphaFoldDB" id="A0A1F6C1J1"/>
<dbReference type="CDD" id="cd07187">
    <property type="entry name" value="YvcK_like"/>
    <property type="match status" value="1"/>
</dbReference>